<dbReference type="InterPro" id="IPR036940">
    <property type="entry name" value="PI3/4_kinase_cat_sf"/>
</dbReference>
<dbReference type="SMART" id="SM00145">
    <property type="entry name" value="PI3Ka"/>
    <property type="match status" value="1"/>
</dbReference>
<dbReference type="WBParaSite" id="ACRNAN_scaffold22.g27122.t1">
    <property type="protein sequence ID" value="ACRNAN_scaffold22.g27122.t1"/>
    <property type="gene ID" value="ACRNAN_scaffold22.g27122"/>
</dbReference>
<dbReference type="GO" id="GO:0016303">
    <property type="term" value="F:1-phosphatidylinositol-3-kinase activity"/>
    <property type="evidence" value="ECO:0007669"/>
    <property type="project" value="UniProtKB-EC"/>
</dbReference>
<dbReference type="AlphaFoldDB" id="A0A914DAI7"/>
<dbReference type="PROSITE" id="PS00916">
    <property type="entry name" value="PI3_4_KINASE_2"/>
    <property type="match status" value="1"/>
</dbReference>
<dbReference type="InterPro" id="IPR000403">
    <property type="entry name" value="PI3/4_kinase_cat_dom"/>
</dbReference>
<dbReference type="InterPro" id="IPR002420">
    <property type="entry name" value="PI3K-type_C2_dom"/>
</dbReference>
<dbReference type="GO" id="GO:0016477">
    <property type="term" value="P:cell migration"/>
    <property type="evidence" value="ECO:0007669"/>
    <property type="project" value="TreeGrafter"/>
</dbReference>
<dbReference type="Pfam" id="PF00792">
    <property type="entry name" value="PI3K_C2"/>
    <property type="match status" value="1"/>
</dbReference>
<dbReference type="FunFam" id="1.10.1070.11:FF:000001">
    <property type="entry name" value="Phosphatidylinositol 4,5-bisphosphate 3-kinase catalytic subunit"/>
    <property type="match status" value="1"/>
</dbReference>
<dbReference type="Pfam" id="PF00794">
    <property type="entry name" value="PI3K_rbd"/>
    <property type="match status" value="1"/>
</dbReference>
<dbReference type="PROSITE" id="PS50290">
    <property type="entry name" value="PI3_4_KINASE_3"/>
    <property type="match status" value="1"/>
</dbReference>
<dbReference type="GO" id="GO:0048015">
    <property type="term" value="P:phosphatidylinositol-mediated signaling"/>
    <property type="evidence" value="ECO:0007669"/>
    <property type="project" value="TreeGrafter"/>
</dbReference>
<evidence type="ECO:0000256" key="7">
    <source>
        <dbReference type="PROSITE-ProRule" id="PRU00880"/>
    </source>
</evidence>
<dbReference type="GO" id="GO:0035005">
    <property type="term" value="F:1-phosphatidylinositol-4-phosphate 3-kinase activity"/>
    <property type="evidence" value="ECO:0007669"/>
    <property type="project" value="TreeGrafter"/>
</dbReference>
<dbReference type="SUPFAM" id="SSF49562">
    <property type="entry name" value="C2 domain (Calcium/lipid-binding domain, CaLB)"/>
    <property type="match status" value="1"/>
</dbReference>
<evidence type="ECO:0000256" key="6">
    <source>
        <dbReference type="ARBA" id="ARBA00022840"/>
    </source>
</evidence>
<dbReference type="GO" id="GO:0005942">
    <property type="term" value="C:phosphatidylinositol 3-kinase complex"/>
    <property type="evidence" value="ECO:0007669"/>
    <property type="project" value="TreeGrafter"/>
</dbReference>
<dbReference type="InterPro" id="IPR029071">
    <property type="entry name" value="Ubiquitin-like_domsf"/>
</dbReference>
<dbReference type="GO" id="GO:0005886">
    <property type="term" value="C:plasma membrane"/>
    <property type="evidence" value="ECO:0007669"/>
    <property type="project" value="TreeGrafter"/>
</dbReference>
<dbReference type="InterPro" id="IPR000341">
    <property type="entry name" value="PI3K_Ras-bd_dom"/>
</dbReference>
<dbReference type="PROSITE" id="PS51547">
    <property type="entry name" value="C2_PI3K"/>
    <property type="match status" value="1"/>
</dbReference>
<evidence type="ECO:0000313" key="13">
    <source>
        <dbReference type="WBParaSite" id="ACRNAN_scaffold22.g27122.t1"/>
    </source>
</evidence>
<dbReference type="Pfam" id="PF00454">
    <property type="entry name" value="PI3_PI4_kinase"/>
    <property type="match status" value="1"/>
</dbReference>
<dbReference type="PANTHER" id="PTHR10048:SF14">
    <property type="entry name" value="LD28067P"/>
    <property type="match status" value="1"/>
</dbReference>
<dbReference type="InterPro" id="IPR036871">
    <property type="entry name" value="PX_dom_sf"/>
</dbReference>
<feature type="domain" description="C2 PI3K-type" evidence="11">
    <location>
        <begin position="417"/>
        <end position="585"/>
    </location>
</feature>
<dbReference type="GO" id="GO:0005524">
    <property type="term" value="F:ATP binding"/>
    <property type="evidence" value="ECO:0007669"/>
    <property type="project" value="UniProtKB-KW"/>
</dbReference>
<dbReference type="InterPro" id="IPR016024">
    <property type="entry name" value="ARM-type_fold"/>
</dbReference>
<dbReference type="SMART" id="SM00144">
    <property type="entry name" value="PI3K_rbd"/>
    <property type="match status" value="1"/>
</dbReference>
<evidence type="ECO:0000256" key="3">
    <source>
        <dbReference type="ARBA" id="ARBA00022679"/>
    </source>
</evidence>
<comment type="catalytic activity">
    <reaction evidence="1">
        <text>a 1,2-diacyl-sn-glycero-3-phospho-(1D-myo-inositol) + ATP = a 1,2-diacyl-sn-glycero-3-phospho-(1D-myo-inositol-3-phosphate) + ADP + H(+)</text>
        <dbReference type="Rhea" id="RHEA:12709"/>
        <dbReference type="ChEBI" id="CHEBI:15378"/>
        <dbReference type="ChEBI" id="CHEBI:30616"/>
        <dbReference type="ChEBI" id="CHEBI:57880"/>
        <dbReference type="ChEBI" id="CHEBI:58088"/>
        <dbReference type="ChEBI" id="CHEBI:456216"/>
        <dbReference type="EC" id="2.7.1.137"/>
    </reaction>
</comment>
<evidence type="ECO:0000259" key="11">
    <source>
        <dbReference type="PROSITE" id="PS51547"/>
    </source>
</evidence>
<dbReference type="InterPro" id="IPR011009">
    <property type="entry name" value="Kinase-like_dom_sf"/>
</dbReference>
<reference evidence="13" key="1">
    <citation type="submission" date="2022-11" db="UniProtKB">
        <authorList>
            <consortium name="WormBaseParasite"/>
        </authorList>
    </citation>
    <scope>IDENTIFICATION</scope>
</reference>
<dbReference type="Pfam" id="PF00613">
    <property type="entry name" value="PI3Ka"/>
    <property type="match status" value="1"/>
</dbReference>
<sequence length="1197" mass="136866">MIQQFPSNLTPFQIAFAPSSPPCERAPILVQMRQPPKNGDLIDLNHSPRTASISIEELDPLFNKRKTVSISTTDARTSSSPPKTTIPEYQNCQPTSSKTLPNTIVAVKTNSKNNLNDKSIFSRQYSITVADLVICKAKCDAIRQQELLREKCQTFFVPGEKDVLFYSPLVDYFTTTADTIKLVVYKDHSWRRDLPDDQNSVEFTCDVRSTGEEILMDVLLRFLPPEVITANDGTIPLDKYGLKLFGFDEFINAKAAIGKHPFVGRNLSLGKDIQLEIGTKKLTQPKLNRLEKTIIQSKIQDSILSRDDIEKLIDRFSKELEKCHKDYTDTKIRQSTLQIIKLICTLMKQVQPNDLAAALDLFQLSNTEDAFKLAEGNLLRAVHRLITMYCKSSLTNFSLESLNDLFKPLEQRDLRHMEDNLLISIESLHNIPDPWVTSYASFYIQVHVMHGLKSFGLFTETPKKIVKKHQFVTCPLQSWADFNVQLLSLPRETQICILLYGIPKVDENGEAPGTSANFNDLRQRSSHELASASIPLFNDEGFLLQGPIMLPLSLTQDRGAHPWGPRPLIRNSTDPILVVTLVEYPFDIIFPKKIPSTICLQEDDKKTLWSNRGALTHLPESLPLVLGSSIAWDWANLGNIYPLLDEWTELPPIFAVELLLPYFQDIKVREKAINYIRKAPSDFLFNLLPQLVEALRFETFENSNLALFLLETAAKDRRFSIELYWQLQHRIESATNSSYGARCQLLQNELLNIKIAHFQDEITIQHKFLNEIDKVAREMKEVPENKMMATLHTFLYDINDRVMSTNVRVPLNPSFLCTGISVKDCGYFNSLTKPIRLRFTGVRTNFDVIYKIGDDLRQDAIVLQIVRLMNDIWLNEQLDLRMITFRCLPTGIKKGMIELVPDCRPLCEIHSSQGATGVFKDDILNNWLIKNNPSEFQYKAALENFQRSCAGWCVATYVLGIGDRHNDNILVTTSGHVFHIDFGKYMGDWQMAAGFKRDRVPFVLTQDMAYVINGGTQTTTEMFQKFIDNCCKAFNLLRQNCSLMVNIMRFMACSDIPGMNQDAVAFVQGNLMLNLNETEATTQFTRMIEESLRSKFPRWNFFAHTLVQIKNSSSIISKLGGSFDDCDPNKLSFTSEICTMKDDGRIREANVVSFEKWFMPNKVYMYKIEVKREHQAVVSIIYRSYAEFSLLIEHFLH</sequence>
<keyword evidence="3" id="KW-0808">Transferase</keyword>
<keyword evidence="12" id="KW-1185">Reference proteome</keyword>
<dbReference type="PANTHER" id="PTHR10048">
    <property type="entry name" value="PHOSPHATIDYLINOSITOL KINASE"/>
    <property type="match status" value="1"/>
</dbReference>
<dbReference type="Gene3D" id="1.10.1070.11">
    <property type="entry name" value="Phosphatidylinositol 3-/4-kinase, catalytic domain"/>
    <property type="match status" value="1"/>
</dbReference>
<evidence type="ECO:0000259" key="10">
    <source>
        <dbReference type="PROSITE" id="PS51546"/>
    </source>
</evidence>
<evidence type="ECO:0000256" key="5">
    <source>
        <dbReference type="ARBA" id="ARBA00022777"/>
    </source>
</evidence>
<dbReference type="FunFam" id="3.30.1010.10:FF:000001">
    <property type="entry name" value="Phosphatidylinositol 4-phosphate 3-kinase C2 domain-containing subunit beta"/>
    <property type="match status" value="1"/>
</dbReference>
<dbReference type="SUPFAM" id="SSF56112">
    <property type="entry name" value="Protein kinase-like (PK-like)"/>
    <property type="match status" value="1"/>
</dbReference>
<feature type="domain" description="PIK helical" evidence="9">
    <location>
        <begin position="572"/>
        <end position="753"/>
    </location>
</feature>
<dbReference type="SMART" id="SM00146">
    <property type="entry name" value="PI3Kc"/>
    <property type="match status" value="1"/>
</dbReference>
<dbReference type="PROSITE" id="PS51546">
    <property type="entry name" value="PI3K_RBD"/>
    <property type="match status" value="1"/>
</dbReference>
<dbReference type="Gene3D" id="3.30.1010.10">
    <property type="entry name" value="Phosphatidylinositol 3-kinase Catalytic Subunit, Chain A, domain 4"/>
    <property type="match status" value="1"/>
</dbReference>
<protein>
    <recommendedName>
        <fullName evidence="2">phosphatidylinositol 3-kinase</fullName>
        <ecNumber evidence="2">2.7.1.137</ecNumber>
    </recommendedName>
</protein>
<dbReference type="Gene3D" id="3.30.1520.10">
    <property type="entry name" value="Phox-like domain"/>
    <property type="match status" value="1"/>
</dbReference>
<dbReference type="GO" id="GO:0035091">
    <property type="term" value="F:phosphatidylinositol binding"/>
    <property type="evidence" value="ECO:0007669"/>
    <property type="project" value="InterPro"/>
</dbReference>
<dbReference type="InterPro" id="IPR042236">
    <property type="entry name" value="PI3K_accessory_sf"/>
</dbReference>
<feature type="domain" description="PI3K/PI4K catalytic" evidence="8">
    <location>
        <begin position="821"/>
        <end position="1096"/>
    </location>
</feature>
<dbReference type="SUPFAM" id="SSF48371">
    <property type="entry name" value="ARM repeat"/>
    <property type="match status" value="1"/>
</dbReference>
<proteinExistence type="inferred from homology"/>
<dbReference type="InterPro" id="IPR035892">
    <property type="entry name" value="C2_domain_sf"/>
</dbReference>
<dbReference type="PROSITE" id="PS51545">
    <property type="entry name" value="PIK_HELICAL"/>
    <property type="match status" value="1"/>
</dbReference>
<dbReference type="Proteomes" id="UP000887540">
    <property type="component" value="Unplaced"/>
</dbReference>
<dbReference type="GO" id="GO:0043491">
    <property type="term" value="P:phosphatidylinositol 3-kinase/protein kinase B signal transduction"/>
    <property type="evidence" value="ECO:0007669"/>
    <property type="project" value="TreeGrafter"/>
</dbReference>
<dbReference type="Gene3D" id="2.60.40.150">
    <property type="entry name" value="C2 domain"/>
    <property type="match status" value="1"/>
</dbReference>
<evidence type="ECO:0000259" key="9">
    <source>
        <dbReference type="PROSITE" id="PS51545"/>
    </source>
</evidence>
<dbReference type="CDD" id="cd04012">
    <property type="entry name" value="C2A_PI3K_class_II"/>
    <property type="match status" value="1"/>
</dbReference>
<name>A0A914DAI7_9BILA</name>
<dbReference type="SUPFAM" id="SSF54236">
    <property type="entry name" value="Ubiquitin-like"/>
    <property type="match status" value="1"/>
</dbReference>
<organism evidence="12 13">
    <name type="scientific">Acrobeloides nanus</name>
    <dbReference type="NCBI Taxonomy" id="290746"/>
    <lineage>
        <taxon>Eukaryota</taxon>
        <taxon>Metazoa</taxon>
        <taxon>Ecdysozoa</taxon>
        <taxon>Nematoda</taxon>
        <taxon>Chromadorea</taxon>
        <taxon>Rhabditida</taxon>
        <taxon>Tylenchina</taxon>
        <taxon>Cephalobomorpha</taxon>
        <taxon>Cephaloboidea</taxon>
        <taxon>Cephalobidae</taxon>
        <taxon>Acrobeloides</taxon>
    </lineage>
</organism>
<dbReference type="InterPro" id="IPR015433">
    <property type="entry name" value="PI3/4_kinase"/>
</dbReference>
<evidence type="ECO:0000256" key="2">
    <source>
        <dbReference type="ARBA" id="ARBA00012073"/>
    </source>
</evidence>
<accession>A0A914DAI7</accession>
<comment type="similarity">
    <text evidence="7">Belongs to the PI3/PI4-kinase family.</text>
</comment>
<evidence type="ECO:0000256" key="1">
    <source>
        <dbReference type="ARBA" id="ARBA00001498"/>
    </source>
</evidence>
<dbReference type="GO" id="GO:0005737">
    <property type="term" value="C:cytoplasm"/>
    <property type="evidence" value="ECO:0007669"/>
    <property type="project" value="TreeGrafter"/>
</dbReference>
<dbReference type="InterPro" id="IPR001263">
    <property type="entry name" value="PI3K_accessory_dom"/>
</dbReference>
<dbReference type="EC" id="2.7.1.137" evidence="2"/>
<dbReference type="Gene3D" id="1.25.40.70">
    <property type="entry name" value="Phosphatidylinositol 3-kinase, accessory domain (PIK)"/>
    <property type="match status" value="1"/>
</dbReference>
<keyword evidence="5" id="KW-0418">Kinase</keyword>
<keyword evidence="4" id="KW-0547">Nucleotide-binding</keyword>
<evidence type="ECO:0000259" key="8">
    <source>
        <dbReference type="PROSITE" id="PS50290"/>
    </source>
</evidence>
<dbReference type="SMART" id="SM00142">
    <property type="entry name" value="PI3K_C2"/>
    <property type="match status" value="1"/>
</dbReference>
<dbReference type="InterPro" id="IPR018936">
    <property type="entry name" value="PI3/4_kinase_CS"/>
</dbReference>
<keyword evidence="6" id="KW-0067">ATP-binding</keyword>
<evidence type="ECO:0000313" key="12">
    <source>
        <dbReference type="Proteomes" id="UP000887540"/>
    </source>
</evidence>
<evidence type="ECO:0000256" key="4">
    <source>
        <dbReference type="ARBA" id="ARBA00022741"/>
    </source>
</evidence>
<feature type="domain" description="PI3K-RBD" evidence="10">
    <location>
        <begin position="177"/>
        <end position="279"/>
    </location>
</feature>
<dbReference type="SUPFAM" id="SSF64268">
    <property type="entry name" value="PX domain"/>
    <property type="match status" value="1"/>
</dbReference>